<dbReference type="RefSeq" id="WP_310344584.1">
    <property type="nucleotide sequence ID" value="NZ_JAVDXO010000008.1"/>
</dbReference>
<dbReference type="Pfam" id="PF12872">
    <property type="entry name" value="OST-HTH"/>
    <property type="match status" value="1"/>
</dbReference>
<gene>
    <name evidence="3" type="ORF">J2X15_003246</name>
</gene>
<organism evidence="3 4">
    <name type="scientific">Rhodoferax saidenbachensis</name>
    <dbReference type="NCBI Taxonomy" id="1484693"/>
    <lineage>
        <taxon>Bacteria</taxon>
        <taxon>Pseudomonadati</taxon>
        <taxon>Pseudomonadota</taxon>
        <taxon>Betaproteobacteria</taxon>
        <taxon>Burkholderiales</taxon>
        <taxon>Comamonadaceae</taxon>
        <taxon>Rhodoferax</taxon>
    </lineage>
</organism>
<sequence>MPLKPPTPAATPASPPDIGDESIRRISNQTSVPTAGVRTFAAISDPKDSEHFTVESALKAFRNSAESRPEVEEPPYAALQREVQRRLGRCLIRIQQYEILLREMVAKLEVTGMLGVSTVQTAEASSALPNMTMGNLVGELTGKYFRPTLLDSGETQSDEPNDETEHPVGWMCFRSSVSMPPDAHAKLTTDLQELVDLRNDLVHHFVEGQDLVTEVGCIAADMYLHDCYDEIDRHVVTMESWAKSRNDALRSMDAFITSDAYKDFLRTEVSEPAAPREVGVQELVELLSRAEGELTGNGWTSLDAAIEFIRTVAPEASPRQHGFGSWRHMMSKSQAFDVRRGPTGPQGRMETRYRSRAGAE</sequence>
<evidence type="ECO:0000313" key="4">
    <source>
        <dbReference type="Proteomes" id="UP001268089"/>
    </source>
</evidence>
<feature type="compositionally biased region" description="Basic and acidic residues" evidence="1">
    <location>
        <begin position="349"/>
        <end position="360"/>
    </location>
</feature>
<accession>A0ABU1ZQW6</accession>
<dbReference type="InterPro" id="IPR025605">
    <property type="entry name" value="OST-HTH/LOTUS_dom"/>
</dbReference>
<name>A0ABU1ZQW6_9BURK</name>
<dbReference type="Gene3D" id="3.30.420.610">
    <property type="entry name" value="LOTUS domain-like"/>
    <property type="match status" value="1"/>
</dbReference>
<reference evidence="3 4" key="1">
    <citation type="submission" date="2023-07" db="EMBL/GenBank/DDBJ databases">
        <title>Sorghum-associated microbial communities from plants grown in Nebraska, USA.</title>
        <authorList>
            <person name="Schachtman D."/>
        </authorList>
    </citation>
    <scope>NUCLEOTIDE SEQUENCE [LARGE SCALE GENOMIC DNA]</scope>
    <source>
        <strain evidence="3 4">BE308</strain>
    </source>
</reference>
<dbReference type="InterPro" id="IPR041966">
    <property type="entry name" value="LOTUS-like"/>
</dbReference>
<feature type="domain" description="HTH OST-type" evidence="2">
    <location>
        <begin position="281"/>
        <end position="346"/>
    </location>
</feature>
<dbReference type="Proteomes" id="UP001268089">
    <property type="component" value="Unassembled WGS sequence"/>
</dbReference>
<feature type="compositionally biased region" description="Pro residues" evidence="1">
    <location>
        <begin position="1"/>
        <end position="15"/>
    </location>
</feature>
<feature type="region of interest" description="Disordered" evidence="1">
    <location>
        <begin position="336"/>
        <end position="360"/>
    </location>
</feature>
<comment type="caution">
    <text evidence="3">The sequence shown here is derived from an EMBL/GenBank/DDBJ whole genome shotgun (WGS) entry which is preliminary data.</text>
</comment>
<protein>
    <recommendedName>
        <fullName evidence="2">HTH OST-type domain-containing protein</fullName>
    </recommendedName>
</protein>
<evidence type="ECO:0000313" key="3">
    <source>
        <dbReference type="EMBL" id="MDR7307941.1"/>
    </source>
</evidence>
<evidence type="ECO:0000259" key="2">
    <source>
        <dbReference type="Pfam" id="PF12872"/>
    </source>
</evidence>
<feature type="region of interest" description="Disordered" evidence="1">
    <location>
        <begin position="1"/>
        <end position="21"/>
    </location>
</feature>
<dbReference type="EMBL" id="JAVDXO010000008">
    <property type="protein sequence ID" value="MDR7307941.1"/>
    <property type="molecule type" value="Genomic_DNA"/>
</dbReference>
<proteinExistence type="predicted"/>
<evidence type="ECO:0000256" key="1">
    <source>
        <dbReference type="SAM" id="MobiDB-lite"/>
    </source>
</evidence>
<keyword evidence="4" id="KW-1185">Reference proteome</keyword>